<feature type="compositionally biased region" description="Polar residues" evidence="1">
    <location>
        <begin position="516"/>
        <end position="525"/>
    </location>
</feature>
<dbReference type="InParanoid" id="A0A0C3DWW1"/>
<feature type="domain" description="Dystroglycan-type cadherin-like" evidence="4">
    <location>
        <begin position="22"/>
        <end position="123"/>
    </location>
</feature>
<dbReference type="GO" id="GO:0016020">
    <property type="term" value="C:membrane"/>
    <property type="evidence" value="ECO:0007669"/>
    <property type="project" value="InterPro"/>
</dbReference>
<reference evidence="5 6" key="1">
    <citation type="submission" date="2014-04" db="EMBL/GenBank/DDBJ databases">
        <authorList>
            <consortium name="DOE Joint Genome Institute"/>
            <person name="Kuo A."/>
            <person name="Martino E."/>
            <person name="Perotto S."/>
            <person name="Kohler A."/>
            <person name="Nagy L.G."/>
            <person name="Floudas D."/>
            <person name="Copeland A."/>
            <person name="Barry K.W."/>
            <person name="Cichocki N."/>
            <person name="Veneault-Fourrey C."/>
            <person name="LaButti K."/>
            <person name="Lindquist E.A."/>
            <person name="Lipzen A."/>
            <person name="Lundell T."/>
            <person name="Morin E."/>
            <person name="Murat C."/>
            <person name="Sun H."/>
            <person name="Tunlid A."/>
            <person name="Henrissat B."/>
            <person name="Grigoriev I.V."/>
            <person name="Hibbett D.S."/>
            <person name="Martin F."/>
            <person name="Nordberg H.P."/>
            <person name="Cantor M.N."/>
            <person name="Hua S.X."/>
        </authorList>
    </citation>
    <scope>NUCLEOTIDE SEQUENCE [LARGE SCALE GENOMIC DNA]</scope>
    <source>
        <strain evidence="5 6">Zn</strain>
    </source>
</reference>
<dbReference type="AlphaFoldDB" id="A0A0C3DWW1"/>
<feature type="signal peptide" evidence="3">
    <location>
        <begin position="1"/>
        <end position="19"/>
    </location>
</feature>
<evidence type="ECO:0000313" key="5">
    <source>
        <dbReference type="EMBL" id="KIN06588.1"/>
    </source>
</evidence>
<name>A0A0C3DWW1_OIDMZ</name>
<sequence>MLLWTVLYILAGFQTSADALPVVTYPINSQVPPVARLSQPFTYTFPISTFSSYLPITYTLSDAPSWLSLDGSTRTLSGTPAYSDVDGDTITAFAVELTASDQSGSVSLNSTFVISKNPAPVVNIPILSQLPQLGLFSAPATLLLHQSTPFRLDFQPNTFSDNGNNAALYYYATTTANTPLPSWLTFDAPTLSFSGQTPDYPSLIGIQIIASDVEGFSGSSVSFEMAIGIHTLAFSSQTMIIDAIPGAEIVFSGLASNIELDGQPTDISSITLITAQTPSWLDFDNSTLAISGRTPMDAKPCNISVYATDIYGDVAEATILVGIGPMALPTSKTSAKPHATITPVPTFVTSQRHFPRKIIAAIVVPVLLLVLAILLALLCYQLRRRAAYEENRRPSSREKYHFSANPNAEEFAEYVPNVPPKCLRLDALKYEDDHWQRPCMREYNSERCGTERETSMEKDEEGSFVSSALVRESLYLPSGGGGSRTSIEYAQHKSKPSWASTLSSIFPTVRSRTDSIGRQASNYSPCSDRGHGKRSGRMWSPDTDRGIHSYGQRAAESIVNSRDSTISFRALINFPILSDTGHNQWNAESESSNRDISPTKPTRRRSRSLPPVPPLYSTRTYDRPLSMLALAGRGPTQGPAKDDQELDGENQAGVSSSQVTLTAKEEKSHRSSSLNFSASSELLSCGEISHNHNGRVRESILPSISQTQGITLVERKPSKRSGSLALLGTETTRRSRQLGEQAITTSADVMMYPETAMASSDVAIPNRTGENNISPDPFESSLWSAREGTRQLKDYIRGLLRRTWTQDSIGSYDPSDSLFESARGSMSSMHHSPGVRDSGDIEMKRRVEDQRHESLLPDADSEWSWETHYTQQDDRATVIGDESNNSPSTTVFGTLPAGSSNLGTPSSCLRSKGVKIHAGSERGCNACGSSVDEYSIKGASAVILSEGEEETDDTA</sequence>
<evidence type="ECO:0000313" key="6">
    <source>
        <dbReference type="Proteomes" id="UP000054321"/>
    </source>
</evidence>
<protein>
    <recommendedName>
        <fullName evidence="4">Dystroglycan-type cadherin-like domain-containing protein</fullName>
    </recommendedName>
</protein>
<keyword evidence="2" id="KW-0472">Membrane</keyword>
<dbReference type="EMBL" id="KN832871">
    <property type="protein sequence ID" value="KIN06588.1"/>
    <property type="molecule type" value="Genomic_DNA"/>
</dbReference>
<dbReference type="STRING" id="913774.A0A0C3DWW1"/>
<keyword evidence="2" id="KW-1133">Transmembrane helix</keyword>
<keyword evidence="3" id="KW-0732">Signal</keyword>
<dbReference type="SUPFAM" id="SSF49313">
    <property type="entry name" value="Cadherin-like"/>
    <property type="match status" value="3"/>
</dbReference>
<dbReference type="HOGENOM" id="CLU_308846_0_0_1"/>
<dbReference type="InterPro" id="IPR013783">
    <property type="entry name" value="Ig-like_fold"/>
</dbReference>
<feature type="domain" description="Dystroglycan-type cadherin-like" evidence="4">
    <location>
        <begin position="134"/>
        <end position="234"/>
    </location>
</feature>
<dbReference type="SMART" id="SM00736">
    <property type="entry name" value="CADG"/>
    <property type="match status" value="3"/>
</dbReference>
<dbReference type="Proteomes" id="UP000054321">
    <property type="component" value="Unassembled WGS sequence"/>
</dbReference>
<keyword evidence="6" id="KW-1185">Reference proteome</keyword>
<evidence type="ECO:0000256" key="3">
    <source>
        <dbReference type="SAM" id="SignalP"/>
    </source>
</evidence>
<dbReference type="GO" id="GO:0005509">
    <property type="term" value="F:calcium ion binding"/>
    <property type="evidence" value="ECO:0007669"/>
    <property type="project" value="InterPro"/>
</dbReference>
<dbReference type="OrthoDB" id="41532at2759"/>
<feature type="compositionally biased region" description="Polar residues" evidence="1">
    <location>
        <begin position="652"/>
        <end position="661"/>
    </location>
</feature>
<feature type="region of interest" description="Disordered" evidence="1">
    <location>
        <begin position="583"/>
        <end position="676"/>
    </location>
</feature>
<keyword evidence="2" id="KW-0812">Transmembrane</keyword>
<reference evidence="6" key="2">
    <citation type="submission" date="2015-01" db="EMBL/GenBank/DDBJ databases">
        <title>Evolutionary Origins and Diversification of the Mycorrhizal Mutualists.</title>
        <authorList>
            <consortium name="DOE Joint Genome Institute"/>
            <consortium name="Mycorrhizal Genomics Consortium"/>
            <person name="Kohler A."/>
            <person name="Kuo A."/>
            <person name="Nagy L.G."/>
            <person name="Floudas D."/>
            <person name="Copeland A."/>
            <person name="Barry K.W."/>
            <person name="Cichocki N."/>
            <person name="Veneault-Fourrey C."/>
            <person name="LaButti K."/>
            <person name="Lindquist E.A."/>
            <person name="Lipzen A."/>
            <person name="Lundell T."/>
            <person name="Morin E."/>
            <person name="Murat C."/>
            <person name="Riley R."/>
            <person name="Ohm R."/>
            <person name="Sun H."/>
            <person name="Tunlid A."/>
            <person name="Henrissat B."/>
            <person name="Grigoriev I.V."/>
            <person name="Hibbett D.S."/>
            <person name="Martin F."/>
        </authorList>
    </citation>
    <scope>NUCLEOTIDE SEQUENCE [LARGE SCALE GENOMIC DNA]</scope>
    <source>
        <strain evidence="6">Zn</strain>
    </source>
</reference>
<accession>A0A0C3DWW1</accession>
<evidence type="ECO:0000256" key="2">
    <source>
        <dbReference type="SAM" id="Phobius"/>
    </source>
</evidence>
<dbReference type="Pfam" id="PF05345">
    <property type="entry name" value="He_PIG"/>
    <property type="match status" value="2"/>
</dbReference>
<evidence type="ECO:0000256" key="1">
    <source>
        <dbReference type="SAM" id="MobiDB-lite"/>
    </source>
</evidence>
<feature type="domain" description="Dystroglycan-type cadherin-like" evidence="4">
    <location>
        <begin position="239"/>
        <end position="332"/>
    </location>
</feature>
<dbReference type="Gene3D" id="2.60.40.10">
    <property type="entry name" value="Immunoglobulins"/>
    <property type="match status" value="3"/>
</dbReference>
<organism evidence="5 6">
    <name type="scientific">Oidiodendron maius (strain Zn)</name>
    <dbReference type="NCBI Taxonomy" id="913774"/>
    <lineage>
        <taxon>Eukaryota</taxon>
        <taxon>Fungi</taxon>
        <taxon>Dikarya</taxon>
        <taxon>Ascomycota</taxon>
        <taxon>Pezizomycotina</taxon>
        <taxon>Leotiomycetes</taxon>
        <taxon>Leotiomycetes incertae sedis</taxon>
        <taxon>Myxotrichaceae</taxon>
        <taxon>Oidiodendron</taxon>
    </lineage>
</organism>
<dbReference type="InterPro" id="IPR006644">
    <property type="entry name" value="Cadg"/>
</dbReference>
<feature type="transmembrane region" description="Helical" evidence="2">
    <location>
        <begin position="358"/>
        <end position="380"/>
    </location>
</feature>
<proteinExistence type="predicted"/>
<dbReference type="InterPro" id="IPR015919">
    <property type="entry name" value="Cadherin-like_sf"/>
</dbReference>
<feature type="region of interest" description="Disordered" evidence="1">
    <location>
        <begin position="516"/>
        <end position="548"/>
    </location>
</feature>
<evidence type="ECO:0000259" key="4">
    <source>
        <dbReference type="SMART" id="SM00736"/>
    </source>
</evidence>
<gene>
    <name evidence="5" type="ORF">OIDMADRAFT_50068</name>
</gene>
<feature type="chain" id="PRO_5002163820" description="Dystroglycan-type cadherin-like domain-containing protein" evidence="3">
    <location>
        <begin position="20"/>
        <end position="955"/>
    </location>
</feature>
<feature type="compositionally biased region" description="Polar residues" evidence="1">
    <location>
        <begin position="583"/>
        <end position="596"/>
    </location>
</feature>